<dbReference type="EMBL" id="MFQD01000039">
    <property type="protein sequence ID" value="OGH67623.1"/>
    <property type="molecule type" value="Genomic_DNA"/>
</dbReference>
<sequence>MKRWDYNIPKNWKPKTETEWVWFLERKINYGDWKGLTKPVLKKYKHKLHLDIGKKLMLAAYLEHYGAR</sequence>
<gene>
    <name evidence="1" type="ORF">A3C15_01375</name>
</gene>
<reference evidence="1 2" key="1">
    <citation type="journal article" date="2016" name="Nat. Commun.">
        <title>Thousands of microbial genomes shed light on interconnected biogeochemical processes in an aquifer system.</title>
        <authorList>
            <person name="Anantharaman K."/>
            <person name="Brown C.T."/>
            <person name="Hug L.A."/>
            <person name="Sharon I."/>
            <person name="Castelle C.J."/>
            <person name="Probst A.J."/>
            <person name="Thomas B.C."/>
            <person name="Singh A."/>
            <person name="Wilkins M.J."/>
            <person name="Karaoz U."/>
            <person name="Brodie E.L."/>
            <person name="Williams K.H."/>
            <person name="Hubbard S.S."/>
            <person name="Banfield J.F."/>
        </authorList>
    </citation>
    <scope>NUCLEOTIDE SEQUENCE [LARGE SCALE GENOMIC DNA]</scope>
</reference>
<comment type="caution">
    <text evidence="1">The sequence shown here is derived from an EMBL/GenBank/DDBJ whole genome shotgun (WGS) entry which is preliminary data.</text>
</comment>
<proteinExistence type="predicted"/>
<accession>A0A1F6M7W4</accession>
<organism evidence="1 2">
    <name type="scientific">Candidatus Magasanikbacteria bacterium RIFCSPHIGHO2_02_FULL_50_9b</name>
    <dbReference type="NCBI Taxonomy" id="1798682"/>
    <lineage>
        <taxon>Bacteria</taxon>
        <taxon>Candidatus Magasanikiibacteriota</taxon>
    </lineage>
</organism>
<dbReference type="STRING" id="1798682.A3C15_01375"/>
<protein>
    <submittedName>
        <fullName evidence="1">Uncharacterized protein</fullName>
    </submittedName>
</protein>
<evidence type="ECO:0000313" key="1">
    <source>
        <dbReference type="EMBL" id="OGH67623.1"/>
    </source>
</evidence>
<evidence type="ECO:0000313" key="2">
    <source>
        <dbReference type="Proteomes" id="UP000176532"/>
    </source>
</evidence>
<dbReference type="Proteomes" id="UP000176532">
    <property type="component" value="Unassembled WGS sequence"/>
</dbReference>
<dbReference type="AlphaFoldDB" id="A0A1F6M7W4"/>
<name>A0A1F6M7W4_9BACT</name>